<feature type="region of interest" description="Disordered" evidence="1">
    <location>
        <begin position="23"/>
        <end position="74"/>
    </location>
</feature>
<evidence type="ECO:0000256" key="3">
    <source>
        <dbReference type="SAM" id="SignalP"/>
    </source>
</evidence>
<evidence type="ECO:0000313" key="5">
    <source>
        <dbReference type="EMBL" id="MCU9613043.1"/>
    </source>
</evidence>
<keyword evidence="2" id="KW-0812">Transmembrane</keyword>
<reference evidence="5" key="1">
    <citation type="submission" date="2022-10" db="EMBL/GenBank/DDBJ databases">
        <title>Description of Fervidibacillus gen. nov. in the family Fervidibacillaceae fam. nov. with two species, Fervidibacillus albus sp. nov., and Fervidibacillus halotolerans sp. nov., isolated from tidal flat sediments.</title>
        <authorList>
            <person name="Kwon K.K."/>
            <person name="Yang S.-H."/>
        </authorList>
    </citation>
    <scope>NUCLEOTIDE SEQUENCE</scope>
    <source>
        <strain evidence="5">JCM 19140</strain>
    </source>
</reference>
<evidence type="ECO:0000259" key="4">
    <source>
        <dbReference type="Pfam" id="PF14257"/>
    </source>
</evidence>
<dbReference type="RefSeq" id="WP_263072251.1">
    <property type="nucleotide sequence ID" value="NZ_JAOUSF010000002.1"/>
</dbReference>
<keyword evidence="6" id="KW-1185">Reference proteome</keyword>
<gene>
    <name evidence="5" type="ORF">OEV98_05700</name>
</gene>
<keyword evidence="3" id="KW-0732">Signal</keyword>
<dbReference type="AlphaFoldDB" id="A0AAE3IR43"/>
<feature type="compositionally biased region" description="Basic and acidic residues" evidence="1">
    <location>
        <begin position="26"/>
        <end position="49"/>
    </location>
</feature>
<dbReference type="EMBL" id="JAOUSF010000002">
    <property type="protein sequence ID" value="MCU9613043.1"/>
    <property type="molecule type" value="Genomic_DNA"/>
</dbReference>
<dbReference type="InterPro" id="IPR025645">
    <property type="entry name" value="DUF4349"/>
</dbReference>
<proteinExistence type="predicted"/>
<feature type="domain" description="DUF4349" evidence="4">
    <location>
        <begin position="82"/>
        <end position="296"/>
    </location>
</feature>
<evidence type="ECO:0000256" key="1">
    <source>
        <dbReference type="SAM" id="MobiDB-lite"/>
    </source>
</evidence>
<accession>A0AAE3IR43</accession>
<dbReference type="Proteomes" id="UP001209318">
    <property type="component" value="Unassembled WGS sequence"/>
</dbReference>
<dbReference type="PROSITE" id="PS51257">
    <property type="entry name" value="PROKAR_LIPOPROTEIN"/>
    <property type="match status" value="1"/>
</dbReference>
<feature type="chain" id="PRO_5041992064" evidence="3">
    <location>
        <begin position="20"/>
        <end position="309"/>
    </location>
</feature>
<keyword evidence="2" id="KW-0472">Membrane</keyword>
<evidence type="ECO:0000313" key="6">
    <source>
        <dbReference type="Proteomes" id="UP001209318"/>
    </source>
</evidence>
<feature type="transmembrane region" description="Helical" evidence="2">
    <location>
        <begin position="268"/>
        <end position="301"/>
    </location>
</feature>
<feature type="signal peptide" evidence="3">
    <location>
        <begin position="1"/>
        <end position="19"/>
    </location>
</feature>
<evidence type="ECO:0000256" key="2">
    <source>
        <dbReference type="SAM" id="Phobius"/>
    </source>
</evidence>
<comment type="caution">
    <text evidence="5">The sequence shown here is derived from an EMBL/GenBank/DDBJ whole genome shotgun (WGS) entry which is preliminary data.</text>
</comment>
<keyword evidence="2" id="KW-1133">Transmembrane helix</keyword>
<organism evidence="5 6">
    <name type="scientific">Perspicuibacillus lycopersici</name>
    <dbReference type="NCBI Taxonomy" id="1325689"/>
    <lineage>
        <taxon>Bacteria</taxon>
        <taxon>Bacillati</taxon>
        <taxon>Bacillota</taxon>
        <taxon>Bacilli</taxon>
        <taxon>Bacillales</taxon>
        <taxon>Bacillaceae</taxon>
        <taxon>Perspicuibacillus</taxon>
    </lineage>
</organism>
<name>A0AAE3IR43_9BACI</name>
<protein>
    <submittedName>
        <fullName evidence="5">DUF4349 domain-containing protein</fullName>
    </submittedName>
</protein>
<sequence>MKKIGYLLLVLLLSLFVTACSGSHSESSEKSANDAVERDMGSASEEGKSTVETSVGDGDGEVAGTEAGNRTPALETIANTERKIIYTANLQIEVKEYQQALEDITEQVTASGGYIVSSTMYEDTEADATNGELMVRIPQDKYPTFIDEVEQLSSKVLESSVTGQDVTEEYIDLESRLKSKRVVEARLLTFMEQAEKTEDLLAISDDLAAVQEDIETIIGQMNYLANRSDLATITINMYEKNVTIGGLGDDELNTWEKTVEQLKKSVNFLLHMFSGLVVLLIGNIPIFIILGAIAAITFYIVKKQRKKQS</sequence>
<dbReference type="Pfam" id="PF14257">
    <property type="entry name" value="DUF4349"/>
    <property type="match status" value="1"/>
</dbReference>